<dbReference type="AlphaFoldDB" id="A0A2P2PMC9"/>
<name>A0A2P2PMC9_RHIMU</name>
<evidence type="ECO:0000313" key="2">
    <source>
        <dbReference type="EMBL" id="MBX55884.1"/>
    </source>
</evidence>
<evidence type="ECO:0000259" key="1">
    <source>
        <dbReference type="Pfam" id="PF01348"/>
    </source>
</evidence>
<dbReference type="Pfam" id="PF01348">
    <property type="entry name" value="Intron_maturas2"/>
    <property type="match status" value="1"/>
</dbReference>
<dbReference type="SUPFAM" id="SSF56672">
    <property type="entry name" value="DNA/RNA polymerases"/>
    <property type="match status" value="1"/>
</dbReference>
<protein>
    <recommendedName>
        <fullName evidence="1">Domain X domain-containing protein</fullName>
    </recommendedName>
</protein>
<accession>A0A2P2PMC9</accession>
<dbReference type="InterPro" id="IPR043502">
    <property type="entry name" value="DNA/RNA_pol_sf"/>
</dbReference>
<sequence length="741" mass="84509">MTLAENLAFLVEESSKLNNEQPKSRMELKRSFELHIKKRVKEQYKNGKFQDLMGNVIANPETLENAYNCILLNSNVAITSAKDSMSFTSLAEELSSGSFDISANTFTISTKGVNKETLVLPKLKLRVVQEAIRIVLEVVYKPQFSKISHGCRSGRGHHTALRYISKQISNPDWWFTLTISKNLDAFVLDKLISIMEDRIEDPCLFNIIRGMFDAHAINMVFGDFPKGHGLPQEGVLSPILMNIYLDVFDREFLRLSMRYEALNPGLCIAGVQSHSKLRSWFRRQLQGSDAKKCDEEDSGPRIHCCRFMDELFFAVSGSQDIALDFKSQIANILQISLHLNVGSQTDMLPCAGPQAIRFLGTLVRRTPKESPAVKAIHKLRDKVKLFVLQKQEAWDVGTVRIGKKWLGHGLKKVKESEIKHLSDNSSLLNQISGFRKDGMKTDHWYKQLLKIWMHDADIRLAESEDFILSKCVVEPALPKDLRNSFYEFQKLAEEYVCSETTATYALLPNLNTHTECVTKIIAPINAIKKRLLRYGMITSKGHACPSRLLILQDDSEIIYWFSGIVNRWLRWYADCDNFDDIKLIIRDQVRQSCIRTLAAKYRIHESKIEKKFDSELSRIPYTLETEQKIENETTSNSLAFDNDQALMYGISYSGLCLLSLARMVSQSRPCHCFVIGCSAVAPCVYTLHVMERQRFPVWKTGFPSSIHPSLNGRRIGLCKQHLKGIYAGNISLQSFDFSSWK</sequence>
<reference evidence="2" key="1">
    <citation type="submission" date="2018-02" db="EMBL/GenBank/DDBJ databases">
        <title>Rhizophora mucronata_Transcriptome.</title>
        <authorList>
            <person name="Meera S.P."/>
            <person name="Sreeshan A."/>
            <person name="Augustine A."/>
        </authorList>
    </citation>
    <scope>NUCLEOTIDE SEQUENCE</scope>
    <source>
        <tissue evidence="2">Leaf</tissue>
    </source>
</reference>
<dbReference type="PANTHER" id="PTHR33642:SF3">
    <property type="entry name" value="NUCLEAR INTRON MATURASE 4, MITOCHONDRIAL"/>
    <property type="match status" value="1"/>
</dbReference>
<dbReference type="CDD" id="cd01651">
    <property type="entry name" value="RT_G2_intron"/>
    <property type="match status" value="1"/>
</dbReference>
<dbReference type="InterPro" id="IPR024937">
    <property type="entry name" value="Domain_X"/>
</dbReference>
<dbReference type="GO" id="GO:0006315">
    <property type="term" value="P:homing of group II introns"/>
    <property type="evidence" value="ECO:0007669"/>
    <property type="project" value="TreeGrafter"/>
</dbReference>
<dbReference type="PANTHER" id="PTHR33642">
    <property type="entry name" value="COX1/OXI3 INTRON 1 PROTEIN-RELATED"/>
    <property type="match status" value="1"/>
</dbReference>
<dbReference type="GO" id="GO:0090615">
    <property type="term" value="P:mitochondrial mRNA processing"/>
    <property type="evidence" value="ECO:0007669"/>
    <property type="project" value="TreeGrafter"/>
</dbReference>
<feature type="domain" description="Domain X" evidence="1">
    <location>
        <begin position="519"/>
        <end position="641"/>
    </location>
</feature>
<dbReference type="GO" id="GO:0005739">
    <property type="term" value="C:mitochondrion"/>
    <property type="evidence" value="ECO:0007669"/>
    <property type="project" value="TreeGrafter"/>
</dbReference>
<proteinExistence type="predicted"/>
<dbReference type="GO" id="GO:0003964">
    <property type="term" value="F:RNA-directed DNA polymerase activity"/>
    <property type="evidence" value="ECO:0007669"/>
    <property type="project" value="TreeGrafter"/>
</dbReference>
<organism evidence="2">
    <name type="scientific">Rhizophora mucronata</name>
    <name type="common">Asiatic mangrove</name>
    <dbReference type="NCBI Taxonomy" id="61149"/>
    <lineage>
        <taxon>Eukaryota</taxon>
        <taxon>Viridiplantae</taxon>
        <taxon>Streptophyta</taxon>
        <taxon>Embryophyta</taxon>
        <taxon>Tracheophyta</taxon>
        <taxon>Spermatophyta</taxon>
        <taxon>Magnoliopsida</taxon>
        <taxon>eudicotyledons</taxon>
        <taxon>Gunneridae</taxon>
        <taxon>Pentapetalae</taxon>
        <taxon>rosids</taxon>
        <taxon>fabids</taxon>
        <taxon>Malpighiales</taxon>
        <taxon>Rhizophoraceae</taxon>
        <taxon>Rhizophora</taxon>
    </lineage>
</organism>
<dbReference type="EMBL" id="GGEC01075400">
    <property type="protein sequence ID" value="MBX55884.1"/>
    <property type="molecule type" value="Transcribed_RNA"/>
</dbReference>